<evidence type="ECO:0000256" key="2">
    <source>
        <dbReference type="ARBA" id="ARBA00022692"/>
    </source>
</evidence>
<evidence type="ECO:0000313" key="7">
    <source>
        <dbReference type="EMBL" id="KAK4134506.1"/>
    </source>
</evidence>
<dbReference type="InterPro" id="IPR029020">
    <property type="entry name" value="Ammonium/urea_transptr"/>
</dbReference>
<keyword evidence="3 5" id="KW-1133">Transmembrane helix</keyword>
<dbReference type="EMBL" id="MU853408">
    <property type="protein sequence ID" value="KAK4134506.1"/>
    <property type="molecule type" value="Genomic_DNA"/>
</dbReference>
<comment type="caution">
    <text evidence="7">The sequence shown here is derived from an EMBL/GenBank/DDBJ whole genome shotgun (WGS) entry which is preliminary data.</text>
</comment>
<keyword evidence="4 5" id="KW-0472">Membrane</keyword>
<accession>A0AAN6UMK5</accession>
<evidence type="ECO:0000256" key="4">
    <source>
        <dbReference type="ARBA" id="ARBA00023136"/>
    </source>
</evidence>
<evidence type="ECO:0000256" key="3">
    <source>
        <dbReference type="ARBA" id="ARBA00022989"/>
    </source>
</evidence>
<evidence type="ECO:0000313" key="8">
    <source>
        <dbReference type="Proteomes" id="UP001304895"/>
    </source>
</evidence>
<organism evidence="7 8">
    <name type="scientific">Trichocladium antarcticum</name>
    <dbReference type="NCBI Taxonomy" id="1450529"/>
    <lineage>
        <taxon>Eukaryota</taxon>
        <taxon>Fungi</taxon>
        <taxon>Dikarya</taxon>
        <taxon>Ascomycota</taxon>
        <taxon>Pezizomycotina</taxon>
        <taxon>Sordariomycetes</taxon>
        <taxon>Sordariomycetidae</taxon>
        <taxon>Sordariales</taxon>
        <taxon>Chaetomiaceae</taxon>
        <taxon>Trichocladium</taxon>
    </lineage>
</organism>
<dbReference type="SUPFAM" id="SSF111352">
    <property type="entry name" value="Ammonium transporter"/>
    <property type="match status" value="1"/>
</dbReference>
<evidence type="ECO:0000256" key="5">
    <source>
        <dbReference type="SAM" id="Phobius"/>
    </source>
</evidence>
<feature type="domain" description="DUF6546" evidence="6">
    <location>
        <begin position="2"/>
        <end position="44"/>
    </location>
</feature>
<proteinExistence type="predicted"/>
<dbReference type="InterPro" id="IPR046676">
    <property type="entry name" value="DUF6546"/>
</dbReference>
<comment type="subcellular location">
    <subcellularLocation>
        <location evidence="1">Membrane</location>
        <topology evidence="1">Multi-pass membrane protein</topology>
    </subcellularLocation>
</comment>
<reference evidence="7" key="1">
    <citation type="journal article" date="2023" name="Mol. Phylogenet. Evol.">
        <title>Genome-scale phylogeny and comparative genomics of the fungal order Sordariales.</title>
        <authorList>
            <person name="Hensen N."/>
            <person name="Bonometti L."/>
            <person name="Westerberg I."/>
            <person name="Brannstrom I.O."/>
            <person name="Guillou S."/>
            <person name="Cros-Aarteil S."/>
            <person name="Calhoun S."/>
            <person name="Haridas S."/>
            <person name="Kuo A."/>
            <person name="Mondo S."/>
            <person name="Pangilinan J."/>
            <person name="Riley R."/>
            <person name="LaButti K."/>
            <person name="Andreopoulos B."/>
            <person name="Lipzen A."/>
            <person name="Chen C."/>
            <person name="Yan M."/>
            <person name="Daum C."/>
            <person name="Ng V."/>
            <person name="Clum A."/>
            <person name="Steindorff A."/>
            <person name="Ohm R.A."/>
            <person name="Martin F."/>
            <person name="Silar P."/>
            <person name="Natvig D.O."/>
            <person name="Lalanne C."/>
            <person name="Gautier V."/>
            <person name="Ament-Velasquez S.L."/>
            <person name="Kruys A."/>
            <person name="Hutchinson M.I."/>
            <person name="Powell A.J."/>
            <person name="Barry K."/>
            <person name="Miller A.N."/>
            <person name="Grigoriev I.V."/>
            <person name="Debuchy R."/>
            <person name="Gladieux P."/>
            <person name="Hiltunen Thoren M."/>
            <person name="Johannesson H."/>
        </authorList>
    </citation>
    <scope>NUCLEOTIDE SEQUENCE</scope>
    <source>
        <strain evidence="7">CBS 123565</strain>
    </source>
</reference>
<keyword evidence="8" id="KW-1185">Reference proteome</keyword>
<dbReference type="Gene3D" id="1.10.3430.10">
    <property type="entry name" value="Ammonium transporter AmtB like domains"/>
    <property type="match status" value="1"/>
</dbReference>
<evidence type="ECO:0000259" key="6">
    <source>
        <dbReference type="Pfam" id="PF20183"/>
    </source>
</evidence>
<keyword evidence="2 5" id="KW-0812">Transmembrane</keyword>
<dbReference type="GO" id="GO:0016020">
    <property type="term" value="C:membrane"/>
    <property type="evidence" value="ECO:0007669"/>
    <property type="project" value="UniProtKB-SubCell"/>
</dbReference>
<feature type="transmembrane region" description="Helical" evidence="5">
    <location>
        <begin position="88"/>
        <end position="107"/>
    </location>
</feature>
<gene>
    <name evidence="7" type="ORF">BT67DRAFT_296296</name>
</gene>
<sequence length="159" mass="17036">MEIDVLLSNAAVMARWMPGLQTLVPQIGHRGNACAFIYTNASRAEAYHRPFSSTSAFHTSLPDSMVIGTISGVIMITASAGFIGNRTAFFLCVVGALLCRQAIRLAYTKLAHSWRWVENGDTIATQCFGGIAAIMFVGMFAQGEVAAYGDLDIPGSSRP</sequence>
<dbReference type="Proteomes" id="UP001304895">
    <property type="component" value="Unassembled WGS sequence"/>
</dbReference>
<dbReference type="Pfam" id="PF20183">
    <property type="entry name" value="DUF6546"/>
    <property type="match status" value="1"/>
</dbReference>
<feature type="transmembrane region" description="Helical" evidence="5">
    <location>
        <begin position="65"/>
        <end position="82"/>
    </location>
</feature>
<name>A0AAN6UMK5_9PEZI</name>
<protein>
    <recommendedName>
        <fullName evidence="6">DUF6546 domain-containing protein</fullName>
    </recommendedName>
</protein>
<dbReference type="AlphaFoldDB" id="A0AAN6UMK5"/>
<reference evidence="7" key="2">
    <citation type="submission" date="2023-05" db="EMBL/GenBank/DDBJ databases">
        <authorList>
            <consortium name="Lawrence Berkeley National Laboratory"/>
            <person name="Steindorff A."/>
            <person name="Hensen N."/>
            <person name="Bonometti L."/>
            <person name="Westerberg I."/>
            <person name="Brannstrom I.O."/>
            <person name="Guillou S."/>
            <person name="Cros-Aarteil S."/>
            <person name="Calhoun S."/>
            <person name="Haridas S."/>
            <person name="Kuo A."/>
            <person name="Mondo S."/>
            <person name="Pangilinan J."/>
            <person name="Riley R."/>
            <person name="Labutti K."/>
            <person name="Andreopoulos B."/>
            <person name="Lipzen A."/>
            <person name="Chen C."/>
            <person name="Yanf M."/>
            <person name="Daum C."/>
            <person name="Ng V."/>
            <person name="Clum A."/>
            <person name="Ohm R."/>
            <person name="Martin F."/>
            <person name="Silar P."/>
            <person name="Natvig D."/>
            <person name="Lalanne C."/>
            <person name="Gautier V."/>
            <person name="Ament-Velasquez S.L."/>
            <person name="Kruys A."/>
            <person name="Hutchinson M.I."/>
            <person name="Powell A.J."/>
            <person name="Barry K."/>
            <person name="Miller A.N."/>
            <person name="Grigoriev I.V."/>
            <person name="Debuchy R."/>
            <person name="Gladieux P."/>
            <person name="Thoren M.H."/>
            <person name="Johannesson H."/>
        </authorList>
    </citation>
    <scope>NUCLEOTIDE SEQUENCE</scope>
    <source>
        <strain evidence="7">CBS 123565</strain>
    </source>
</reference>
<evidence type="ECO:0000256" key="1">
    <source>
        <dbReference type="ARBA" id="ARBA00004141"/>
    </source>
</evidence>